<dbReference type="EMBL" id="QKRB01000030">
    <property type="protein sequence ID" value="PZD97209.1"/>
    <property type="molecule type" value="Genomic_DNA"/>
</dbReference>
<dbReference type="RefSeq" id="WP_111145351.1">
    <property type="nucleotide sequence ID" value="NZ_QKRB01000030.1"/>
</dbReference>
<reference evidence="1 2" key="1">
    <citation type="submission" date="2018-06" db="EMBL/GenBank/DDBJ databases">
        <title>Paenibacillus imtechensis sp. nov.</title>
        <authorList>
            <person name="Pinnaka A.K."/>
            <person name="Singh H."/>
            <person name="Kaur M."/>
        </authorList>
    </citation>
    <scope>NUCLEOTIDE SEQUENCE [LARGE SCALE GENOMIC DNA]</scope>
    <source>
        <strain evidence="1 2">SMB1</strain>
    </source>
</reference>
<protein>
    <submittedName>
        <fullName evidence="1">Uncharacterized protein</fullName>
    </submittedName>
</protein>
<comment type="caution">
    <text evidence="1">The sequence shown here is derived from an EMBL/GenBank/DDBJ whole genome shotgun (WGS) entry which is preliminary data.</text>
</comment>
<dbReference type="Proteomes" id="UP000249522">
    <property type="component" value="Unassembled WGS sequence"/>
</dbReference>
<dbReference type="AlphaFoldDB" id="A0A2W1LEU8"/>
<keyword evidence="2" id="KW-1185">Reference proteome</keyword>
<evidence type="ECO:0000313" key="2">
    <source>
        <dbReference type="Proteomes" id="UP000249522"/>
    </source>
</evidence>
<sequence length="261" mass="30437">MKNLFLIVGLLACTMLILSVSGPVILGLSHLYQSITFSESKVEKEVLNYLEKKYGREFIVHSIDYKLGIDRSSINVSPTDELTDKFKVVYFGDNYRDKEIRDDYMSLTWKKEADPLIRSIFNKYFSTLDVHMEYNLLLTDIWLENTYNDLTLSFPQTLKIRPDIFFTTVKLHMLNNTNEAQISDAVLLFTKELQQLSINPEISIYIYDEYYFENYSTLQSEIQKVESGFSILHSDKIVTKCYLRDDELKSTKNILACLKGE</sequence>
<accession>A0A2W1LEU8</accession>
<organism evidence="1 2">
    <name type="scientific">Paenibacillus sambharensis</name>
    <dbReference type="NCBI Taxonomy" id="1803190"/>
    <lineage>
        <taxon>Bacteria</taxon>
        <taxon>Bacillati</taxon>
        <taxon>Bacillota</taxon>
        <taxon>Bacilli</taxon>
        <taxon>Bacillales</taxon>
        <taxon>Paenibacillaceae</taxon>
        <taxon>Paenibacillus</taxon>
    </lineage>
</organism>
<proteinExistence type="predicted"/>
<gene>
    <name evidence="1" type="ORF">DNH61_03800</name>
</gene>
<dbReference type="OrthoDB" id="9792998at2"/>
<name>A0A2W1LEU8_9BACL</name>
<evidence type="ECO:0000313" key="1">
    <source>
        <dbReference type="EMBL" id="PZD97209.1"/>
    </source>
</evidence>